<dbReference type="Proteomes" id="UP000053766">
    <property type="component" value="Unassembled WGS sequence"/>
</dbReference>
<dbReference type="OrthoDB" id="65569at2759"/>
<reference evidence="6" key="2">
    <citation type="journal article" date="2016" name="Sci. Rep.">
        <title>Dictyocaulus viviparus genome, variome and transcriptome elucidate lungworm biology and support future intervention.</title>
        <authorList>
            <person name="McNulty S.N."/>
            <person name="Strube C."/>
            <person name="Rosa B.A."/>
            <person name="Martin J.C."/>
            <person name="Tyagi R."/>
            <person name="Choi Y.J."/>
            <person name="Wang Q."/>
            <person name="Hallsworth Pepin K."/>
            <person name="Zhang X."/>
            <person name="Ozersky P."/>
            <person name="Wilson R.K."/>
            <person name="Sternberg P.W."/>
            <person name="Gasser R.B."/>
            <person name="Mitreva M."/>
        </authorList>
    </citation>
    <scope>NUCLEOTIDE SEQUENCE [LARGE SCALE GENOMIC DNA]</scope>
    <source>
        <strain evidence="6">HannoverDv2000</strain>
    </source>
</reference>
<dbReference type="InterPro" id="IPR017853">
    <property type="entry name" value="GH"/>
</dbReference>
<keyword evidence="2 5" id="KW-0378">Hydrolase</keyword>
<comment type="similarity">
    <text evidence="1 4">Belongs to the glycosyl hydrolase 1 family.</text>
</comment>
<dbReference type="SUPFAM" id="SSF51445">
    <property type="entry name" value="(Trans)glycosidases"/>
    <property type="match status" value="1"/>
</dbReference>
<dbReference type="STRING" id="29172.A0A0D8XNB9"/>
<evidence type="ECO:0000256" key="4">
    <source>
        <dbReference type="RuleBase" id="RU003690"/>
    </source>
</evidence>
<dbReference type="PANTHER" id="PTHR10353:SF36">
    <property type="entry name" value="LP05116P"/>
    <property type="match status" value="1"/>
</dbReference>
<dbReference type="AlphaFoldDB" id="A0A0D8XNB9"/>
<evidence type="ECO:0000256" key="2">
    <source>
        <dbReference type="ARBA" id="ARBA00022801"/>
    </source>
</evidence>
<organism evidence="5 6">
    <name type="scientific">Dictyocaulus viviparus</name>
    <name type="common">Bovine lungworm</name>
    <dbReference type="NCBI Taxonomy" id="29172"/>
    <lineage>
        <taxon>Eukaryota</taxon>
        <taxon>Metazoa</taxon>
        <taxon>Ecdysozoa</taxon>
        <taxon>Nematoda</taxon>
        <taxon>Chromadorea</taxon>
        <taxon>Rhabditida</taxon>
        <taxon>Rhabditina</taxon>
        <taxon>Rhabditomorpha</taxon>
        <taxon>Strongyloidea</taxon>
        <taxon>Metastrongylidae</taxon>
        <taxon>Dictyocaulus</taxon>
    </lineage>
</organism>
<evidence type="ECO:0000256" key="3">
    <source>
        <dbReference type="ARBA" id="ARBA00023295"/>
    </source>
</evidence>
<evidence type="ECO:0000313" key="5">
    <source>
        <dbReference type="EMBL" id="KJH43866.1"/>
    </source>
</evidence>
<dbReference type="PRINTS" id="PR00131">
    <property type="entry name" value="GLHYDRLASE1"/>
</dbReference>
<accession>A0A0D8XNB9</accession>
<keyword evidence="3" id="KW-0326">Glycosidase</keyword>
<keyword evidence="6" id="KW-1185">Reference proteome</keyword>
<dbReference type="Gene3D" id="3.20.20.80">
    <property type="entry name" value="Glycosidases"/>
    <property type="match status" value="1"/>
</dbReference>
<proteinExistence type="inferred from homology"/>
<evidence type="ECO:0000256" key="1">
    <source>
        <dbReference type="ARBA" id="ARBA00010838"/>
    </source>
</evidence>
<sequence length="202" mass="22907">MTASITRMKCSKFTGSLDFLGLNYYSTVVVRRFRGKEKDVRNAIGYDIDGTSYLSKEDMPVGGENSWLRSHPSGLRAVLNFIKDNYNNIEVFITENGCMDTPGEFLNDVTRIRYLREHIAAVSQDSHRSAIVDGCNVVGYTVWSLLDNFEWSAGYTTLFGIHKVDFTSPSRTRTPKESAKFYADVIRNNSVVLIEDCTWNNL</sequence>
<evidence type="ECO:0000313" key="6">
    <source>
        <dbReference type="Proteomes" id="UP000053766"/>
    </source>
</evidence>
<dbReference type="Pfam" id="PF00232">
    <property type="entry name" value="Glyco_hydro_1"/>
    <property type="match status" value="1"/>
</dbReference>
<protein>
    <submittedName>
        <fullName evidence="5">Glycosyl hydrolase, family 1</fullName>
    </submittedName>
</protein>
<name>A0A0D8XNB9_DICVI</name>
<dbReference type="PANTHER" id="PTHR10353">
    <property type="entry name" value="GLYCOSYL HYDROLASE"/>
    <property type="match status" value="1"/>
</dbReference>
<dbReference type="GO" id="GO:0005975">
    <property type="term" value="P:carbohydrate metabolic process"/>
    <property type="evidence" value="ECO:0007669"/>
    <property type="project" value="InterPro"/>
</dbReference>
<dbReference type="EMBL" id="KN716519">
    <property type="protein sequence ID" value="KJH43866.1"/>
    <property type="molecule type" value="Genomic_DNA"/>
</dbReference>
<gene>
    <name evidence="5" type="ORF">DICVIV_10098</name>
</gene>
<dbReference type="GO" id="GO:0008422">
    <property type="term" value="F:beta-glucosidase activity"/>
    <property type="evidence" value="ECO:0007669"/>
    <property type="project" value="TreeGrafter"/>
</dbReference>
<dbReference type="InterPro" id="IPR001360">
    <property type="entry name" value="Glyco_hydro_1"/>
</dbReference>
<reference evidence="5 6" key="1">
    <citation type="submission" date="2013-11" db="EMBL/GenBank/DDBJ databases">
        <title>Draft genome of the bovine lungworm Dictyocaulus viviparus.</title>
        <authorList>
            <person name="Mitreva M."/>
        </authorList>
    </citation>
    <scope>NUCLEOTIDE SEQUENCE [LARGE SCALE GENOMIC DNA]</scope>
    <source>
        <strain evidence="5 6">HannoverDv2000</strain>
    </source>
</reference>